<dbReference type="InterPro" id="IPR020541">
    <property type="entry name" value="Chorismate_synthase_CS"/>
</dbReference>
<dbReference type="PANTHER" id="PTHR21085">
    <property type="entry name" value="CHORISMATE SYNTHASE"/>
    <property type="match status" value="1"/>
</dbReference>
<evidence type="ECO:0000256" key="7">
    <source>
        <dbReference type="ARBA" id="ARBA00022827"/>
    </source>
</evidence>
<dbReference type="GO" id="GO:0009423">
    <property type="term" value="P:chorismate biosynthetic process"/>
    <property type="evidence" value="ECO:0007669"/>
    <property type="project" value="UniProtKB-UniRule"/>
</dbReference>
<dbReference type="EC" id="4.2.3.5" evidence="3 11"/>
<comment type="function">
    <text evidence="11">Catalyzes the anti-1,4-elimination of the C-3 phosphate and the C-6 proR hydrogen from 5-enolpyruvylshikimate-3-phosphate (EPSP) to yield chorismate, which is the branch point compound that serves as the starting substrate for the three terminal pathways of aromatic amino acid biosynthesis. This reaction introduces a second double bond into the aromatic ring system.</text>
</comment>
<comment type="caution">
    <text evidence="11">Lacks conserved residue(s) required for the propagation of feature annotation.</text>
</comment>
<evidence type="ECO:0000256" key="5">
    <source>
        <dbReference type="ARBA" id="ARBA00022630"/>
    </source>
</evidence>
<dbReference type="FunFam" id="3.60.150.10:FF:000002">
    <property type="entry name" value="Chorismate synthase"/>
    <property type="match status" value="1"/>
</dbReference>
<comment type="catalytic activity">
    <reaction evidence="11 12">
        <text>5-O-(1-carboxyvinyl)-3-phosphoshikimate = chorismate + phosphate</text>
        <dbReference type="Rhea" id="RHEA:21020"/>
        <dbReference type="ChEBI" id="CHEBI:29748"/>
        <dbReference type="ChEBI" id="CHEBI:43474"/>
        <dbReference type="ChEBI" id="CHEBI:57701"/>
        <dbReference type="EC" id="4.2.3.5"/>
    </reaction>
</comment>
<feature type="binding site" evidence="11">
    <location>
        <position position="48"/>
    </location>
    <ligand>
        <name>NADP(+)</name>
        <dbReference type="ChEBI" id="CHEBI:58349"/>
    </ligand>
</feature>
<dbReference type="NCBIfam" id="TIGR00033">
    <property type="entry name" value="aroC"/>
    <property type="match status" value="1"/>
</dbReference>
<dbReference type="GO" id="GO:0005829">
    <property type="term" value="C:cytosol"/>
    <property type="evidence" value="ECO:0007669"/>
    <property type="project" value="TreeGrafter"/>
</dbReference>
<keyword evidence="8 11" id="KW-0521">NADP</keyword>
<evidence type="ECO:0000256" key="2">
    <source>
        <dbReference type="ARBA" id="ARBA00008014"/>
    </source>
</evidence>
<keyword evidence="7 11" id="KW-0274">FAD</keyword>
<dbReference type="SUPFAM" id="SSF103263">
    <property type="entry name" value="Chorismate synthase, AroC"/>
    <property type="match status" value="1"/>
</dbReference>
<dbReference type="InterPro" id="IPR000453">
    <property type="entry name" value="Chorismate_synth"/>
</dbReference>
<feature type="binding site" evidence="11">
    <location>
        <position position="325"/>
    </location>
    <ligand>
        <name>FMN</name>
        <dbReference type="ChEBI" id="CHEBI:58210"/>
    </ligand>
</feature>
<dbReference type="GO" id="GO:0004107">
    <property type="term" value="F:chorismate synthase activity"/>
    <property type="evidence" value="ECO:0007669"/>
    <property type="project" value="UniProtKB-UniRule"/>
</dbReference>
<evidence type="ECO:0000256" key="4">
    <source>
        <dbReference type="ARBA" id="ARBA00022605"/>
    </source>
</evidence>
<comment type="pathway">
    <text evidence="1 11 12">Metabolic intermediate biosynthesis; chorismate biosynthesis; chorismate from D-erythrose 4-phosphate and phosphoenolpyruvate: step 7/7.</text>
</comment>
<dbReference type="Proteomes" id="UP000266172">
    <property type="component" value="Unassembled WGS sequence"/>
</dbReference>
<dbReference type="GO" id="GO:0009073">
    <property type="term" value="P:aromatic amino acid family biosynthetic process"/>
    <property type="evidence" value="ECO:0007669"/>
    <property type="project" value="UniProtKB-KW"/>
</dbReference>
<dbReference type="GO" id="GO:0008652">
    <property type="term" value="P:amino acid biosynthetic process"/>
    <property type="evidence" value="ECO:0007669"/>
    <property type="project" value="UniProtKB-KW"/>
</dbReference>
<comment type="subunit">
    <text evidence="11">Homotetramer.</text>
</comment>
<evidence type="ECO:0000313" key="13">
    <source>
        <dbReference type="EMBL" id="RGS42369.1"/>
    </source>
</evidence>
<feature type="binding site" evidence="11">
    <location>
        <position position="54"/>
    </location>
    <ligand>
        <name>NADP(+)</name>
        <dbReference type="ChEBI" id="CHEBI:58349"/>
    </ligand>
</feature>
<dbReference type="CDD" id="cd07304">
    <property type="entry name" value="Chorismate_synthase"/>
    <property type="match status" value="1"/>
</dbReference>
<dbReference type="PROSITE" id="PS00787">
    <property type="entry name" value="CHORISMATE_SYNTHASE_1"/>
    <property type="match status" value="1"/>
</dbReference>
<evidence type="ECO:0000256" key="9">
    <source>
        <dbReference type="ARBA" id="ARBA00023141"/>
    </source>
</evidence>
<keyword evidence="10 11" id="KW-0456">Lyase</keyword>
<comment type="caution">
    <text evidence="13">The sequence shown here is derived from an EMBL/GenBank/DDBJ whole genome shotgun (WGS) entry which is preliminary data.</text>
</comment>
<reference evidence="13 14" key="1">
    <citation type="submission" date="2018-08" db="EMBL/GenBank/DDBJ databases">
        <title>A genome reference for cultivated species of the human gut microbiota.</title>
        <authorList>
            <person name="Zou Y."/>
            <person name="Xue W."/>
            <person name="Luo G."/>
        </authorList>
    </citation>
    <scope>NUCLEOTIDE SEQUENCE [LARGE SCALE GENOMIC DNA]</scope>
    <source>
        <strain evidence="13 14">AF22-12AC</strain>
    </source>
</reference>
<dbReference type="HAMAP" id="MF_00300">
    <property type="entry name" value="Chorismate_synth"/>
    <property type="match status" value="1"/>
</dbReference>
<feature type="binding site" evidence="11">
    <location>
        <position position="284"/>
    </location>
    <ligand>
        <name>FMN</name>
        <dbReference type="ChEBI" id="CHEBI:58210"/>
    </ligand>
</feature>
<feature type="binding site" evidence="11">
    <location>
        <begin position="299"/>
        <end position="303"/>
    </location>
    <ligand>
        <name>FMN</name>
        <dbReference type="ChEBI" id="CHEBI:58210"/>
    </ligand>
</feature>
<dbReference type="InterPro" id="IPR035904">
    <property type="entry name" value="Chorismate_synth_AroC_sf"/>
</dbReference>
<comment type="cofactor">
    <cofactor evidence="11 12">
        <name>FMNH2</name>
        <dbReference type="ChEBI" id="CHEBI:57618"/>
    </cofactor>
    <text evidence="11 12">Reduced FMN (FMNH(2)).</text>
</comment>
<organism evidence="13 14">
    <name type="scientific">Roseburia hominis</name>
    <dbReference type="NCBI Taxonomy" id="301301"/>
    <lineage>
        <taxon>Bacteria</taxon>
        <taxon>Bacillati</taxon>
        <taxon>Bacillota</taxon>
        <taxon>Clostridia</taxon>
        <taxon>Lachnospirales</taxon>
        <taxon>Lachnospiraceae</taxon>
        <taxon>Roseburia</taxon>
    </lineage>
</organism>
<dbReference type="Gene3D" id="3.60.150.10">
    <property type="entry name" value="Chorismate synthase AroC"/>
    <property type="match status" value="1"/>
</dbReference>
<keyword evidence="6 11" id="KW-0288">FMN</keyword>
<evidence type="ECO:0000256" key="12">
    <source>
        <dbReference type="RuleBase" id="RU000605"/>
    </source>
</evidence>
<protein>
    <recommendedName>
        <fullName evidence="3 11">Chorismate synthase</fullName>
        <shortName evidence="11">CS</shortName>
        <ecNumber evidence="3 11">4.2.3.5</ecNumber>
    </recommendedName>
    <alternativeName>
        <fullName evidence="11">5-enolpyruvylshikimate-3-phosphate phospholyase</fullName>
    </alternativeName>
</protein>
<feature type="binding site" evidence="11">
    <location>
        <begin position="125"/>
        <end position="127"/>
    </location>
    <ligand>
        <name>FMN</name>
        <dbReference type="ChEBI" id="CHEBI:58210"/>
    </ligand>
</feature>
<comment type="similarity">
    <text evidence="2 11 12">Belongs to the chorismate synthase family.</text>
</comment>
<dbReference type="EMBL" id="QRVL01000001">
    <property type="protein sequence ID" value="RGS42369.1"/>
    <property type="molecule type" value="Genomic_DNA"/>
</dbReference>
<evidence type="ECO:0000256" key="6">
    <source>
        <dbReference type="ARBA" id="ARBA00022643"/>
    </source>
</evidence>
<dbReference type="Pfam" id="PF01264">
    <property type="entry name" value="Chorismate_synt"/>
    <property type="match status" value="1"/>
</dbReference>
<dbReference type="PANTHER" id="PTHR21085:SF0">
    <property type="entry name" value="CHORISMATE SYNTHASE"/>
    <property type="match status" value="1"/>
</dbReference>
<evidence type="ECO:0000313" key="14">
    <source>
        <dbReference type="Proteomes" id="UP000266172"/>
    </source>
</evidence>
<dbReference type="NCBIfam" id="NF003793">
    <property type="entry name" value="PRK05382.1"/>
    <property type="match status" value="1"/>
</dbReference>
<sequence length="366" mass="38902">MAGSTLGTLFKITTWGESHGKGVGVVIDGCPAGLSLCEADIQKFLDRRKPGQSRYATPRKEDDAVEILSGVFEGKTTGTPISLVVFNRNQQSKDYSEIASYYRPGHADYTFDQKYGFRDYRGGGRSSGRETIGRVAAGAVAVKILNELGITFMTYTKSIGPIAVSSDRFNFSEVTKNPLYMPDAEAAENAENYLDACMAELNSSGGIVECIIKGMPAGIGDPVFEKLNANLAKAVMSIGAVKGFEIGDGFDVAKATGKNNNDAFVLGEDGRIAKATNHAGGILGGMSDGSDIILRAAIKPTPSIAATQRTVNQSGEEISVNIKGRHDPIIVPRAVVVVESMAAITIVDALFSNMSARMDALKDFYS</sequence>
<name>A0A395VE74_9FIRM</name>
<keyword evidence="4 11" id="KW-0028">Amino-acid biosynthesis</keyword>
<accession>A0A395VE74</accession>
<evidence type="ECO:0000256" key="1">
    <source>
        <dbReference type="ARBA" id="ARBA00005044"/>
    </source>
</evidence>
<evidence type="ECO:0000256" key="11">
    <source>
        <dbReference type="HAMAP-Rule" id="MF_00300"/>
    </source>
</evidence>
<keyword evidence="5 11" id="KW-0285">Flavoprotein</keyword>
<dbReference type="GO" id="GO:0010181">
    <property type="term" value="F:FMN binding"/>
    <property type="evidence" value="ECO:0007669"/>
    <property type="project" value="TreeGrafter"/>
</dbReference>
<evidence type="ECO:0000256" key="8">
    <source>
        <dbReference type="ARBA" id="ARBA00022857"/>
    </source>
</evidence>
<keyword evidence="9 11" id="KW-0057">Aromatic amino acid biosynthesis</keyword>
<dbReference type="RefSeq" id="WP_118096609.1">
    <property type="nucleotide sequence ID" value="NZ_QRVL01000001.1"/>
</dbReference>
<dbReference type="PROSITE" id="PS00788">
    <property type="entry name" value="CHORISMATE_SYNTHASE_2"/>
    <property type="match status" value="1"/>
</dbReference>
<evidence type="ECO:0000256" key="3">
    <source>
        <dbReference type="ARBA" id="ARBA00013036"/>
    </source>
</evidence>
<evidence type="ECO:0000256" key="10">
    <source>
        <dbReference type="ARBA" id="ARBA00023239"/>
    </source>
</evidence>
<dbReference type="PIRSF" id="PIRSF001456">
    <property type="entry name" value="Chorismate_synth"/>
    <property type="match status" value="1"/>
</dbReference>
<dbReference type="UniPathway" id="UPA00053">
    <property type="reaction ID" value="UER00090"/>
</dbReference>
<gene>
    <name evidence="11" type="primary">aroC</name>
    <name evidence="13" type="ORF">DWX93_03320</name>
</gene>
<proteinExistence type="inferred from homology"/>
<dbReference type="AlphaFoldDB" id="A0A395VE74"/>